<dbReference type="InterPro" id="IPR016181">
    <property type="entry name" value="Acyl_CoA_acyltransferase"/>
</dbReference>
<evidence type="ECO:0000313" key="5">
    <source>
        <dbReference type="Proteomes" id="UP000266677"/>
    </source>
</evidence>
<dbReference type="InterPro" id="IPR050832">
    <property type="entry name" value="Bact_Acetyltransf"/>
</dbReference>
<dbReference type="AlphaFoldDB" id="A0A3A4KBK9"/>
<gene>
    <name evidence="4" type="ORF">D5S18_29535</name>
</gene>
<name>A0A3A4KBK9_9NOCA</name>
<feature type="domain" description="N-acetyltransferase" evidence="3">
    <location>
        <begin position="10"/>
        <end position="165"/>
    </location>
</feature>
<dbReference type="Pfam" id="PF00583">
    <property type="entry name" value="Acetyltransf_1"/>
    <property type="match status" value="1"/>
</dbReference>
<reference evidence="4 5" key="1">
    <citation type="submission" date="2018-09" db="EMBL/GenBank/DDBJ databases">
        <title>YIM PH21274 draft genome.</title>
        <authorList>
            <person name="Miao C."/>
        </authorList>
    </citation>
    <scope>NUCLEOTIDE SEQUENCE [LARGE SCALE GENOMIC DNA]</scope>
    <source>
        <strain evidence="4 5">YIM PH 21724</strain>
    </source>
</reference>
<accession>A0A3A4KBK9</accession>
<keyword evidence="5" id="KW-1185">Reference proteome</keyword>
<keyword evidence="1 4" id="KW-0808">Transferase</keyword>
<protein>
    <submittedName>
        <fullName evidence="4">GNAT family N-acetyltransferase</fullName>
    </submittedName>
</protein>
<dbReference type="PANTHER" id="PTHR43877">
    <property type="entry name" value="AMINOALKYLPHOSPHONATE N-ACETYLTRANSFERASE-RELATED-RELATED"/>
    <property type="match status" value="1"/>
</dbReference>
<comment type="caution">
    <text evidence="4">The sequence shown here is derived from an EMBL/GenBank/DDBJ whole genome shotgun (WGS) entry which is preliminary data.</text>
</comment>
<sequence>MMNAMDIESIRIHQLGPDDWQRLRRIRLLALAEAPYAFGSTLSWAQTRTDQNWRDLLALRTQFLATADDHDLGTVGAIAEDNAAHLISMWVTPEARGTGVADLLVRSVIDWATAKNYPDIHLEVSAGNATAERLYHRHGFRRTGVTGTISPEDPRLEFEMRLTLSTNP</sequence>
<evidence type="ECO:0000256" key="1">
    <source>
        <dbReference type="ARBA" id="ARBA00022679"/>
    </source>
</evidence>
<evidence type="ECO:0000313" key="4">
    <source>
        <dbReference type="EMBL" id="RJO70008.1"/>
    </source>
</evidence>
<proteinExistence type="predicted"/>
<dbReference type="PANTHER" id="PTHR43877:SF2">
    <property type="entry name" value="AMINOALKYLPHOSPHONATE N-ACETYLTRANSFERASE-RELATED"/>
    <property type="match status" value="1"/>
</dbReference>
<organism evidence="4 5">
    <name type="scientific">Nocardia panacis</name>
    <dbReference type="NCBI Taxonomy" id="2340916"/>
    <lineage>
        <taxon>Bacteria</taxon>
        <taxon>Bacillati</taxon>
        <taxon>Actinomycetota</taxon>
        <taxon>Actinomycetes</taxon>
        <taxon>Mycobacteriales</taxon>
        <taxon>Nocardiaceae</taxon>
        <taxon>Nocardia</taxon>
    </lineage>
</organism>
<evidence type="ECO:0000259" key="3">
    <source>
        <dbReference type="PROSITE" id="PS51186"/>
    </source>
</evidence>
<dbReference type="GO" id="GO:0016747">
    <property type="term" value="F:acyltransferase activity, transferring groups other than amino-acyl groups"/>
    <property type="evidence" value="ECO:0007669"/>
    <property type="project" value="InterPro"/>
</dbReference>
<dbReference type="Proteomes" id="UP000266677">
    <property type="component" value="Unassembled WGS sequence"/>
</dbReference>
<keyword evidence="2" id="KW-0012">Acyltransferase</keyword>
<dbReference type="InterPro" id="IPR000182">
    <property type="entry name" value="GNAT_dom"/>
</dbReference>
<dbReference type="Gene3D" id="3.40.630.30">
    <property type="match status" value="1"/>
</dbReference>
<dbReference type="EMBL" id="QZFU01000041">
    <property type="protein sequence ID" value="RJO70008.1"/>
    <property type="molecule type" value="Genomic_DNA"/>
</dbReference>
<dbReference type="CDD" id="cd04301">
    <property type="entry name" value="NAT_SF"/>
    <property type="match status" value="1"/>
</dbReference>
<dbReference type="SUPFAM" id="SSF55729">
    <property type="entry name" value="Acyl-CoA N-acyltransferases (Nat)"/>
    <property type="match status" value="1"/>
</dbReference>
<evidence type="ECO:0000256" key="2">
    <source>
        <dbReference type="ARBA" id="ARBA00023315"/>
    </source>
</evidence>
<dbReference type="PROSITE" id="PS51186">
    <property type="entry name" value="GNAT"/>
    <property type="match status" value="1"/>
</dbReference>